<sequence length="118" mass="12832">MCLSWRGPHLAIMEDGSNVLVVISATESCSWCALSAAMTGASDKGMQWILGYRTKLVCNSLTSIFKAPSDHNEAVSDVITSEISFHSSTMQHPISFERNITSFLDLFSPCLESLGSLL</sequence>
<name>A0A7C8YFW8_OPUST</name>
<reference evidence="1" key="2">
    <citation type="submission" date="2020-07" db="EMBL/GenBank/DDBJ databases">
        <authorList>
            <person name="Vera ALvarez R."/>
            <person name="Arias-Moreno D.M."/>
            <person name="Jimenez-Jacinto V."/>
            <person name="Jimenez-Bremont J.F."/>
            <person name="Swaminathan K."/>
            <person name="Moose S.P."/>
            <person name="Guerrero-Gonzalez M.L."/>
            <person name="Marino-Ramirez L."/>
            <person name="Landsman D."/>
            <person name="Rodriguez-Kessler M."/>
            <person name="Delgado-Sanchez P."/>
        </authorList>
    </citation>
    <scope>NUCLEOTIDE SEQUENCE</scope>
    <source>
        <tissue evidence="1">Cladode</tissue>
    </source>
</reference>
<evidence type="ECO:0000313" key="1">
    <source>
        <dbReference type="EMBL" id="MBA4617456.1"/>
    </source>
</evidence>
<accession>A0A7C8YFW8</accession>
<protein>
    <submittedName>
        <fullName evidence="1">Uncharacterized protein</fullName>
    </submittedName>
</protein>
<organism evidence="1">
    <name type="scientific">Opuntia streptacantha</name>
    <name type="common">Prickly pear cactus</name>
    <name type="synonym">Opuntia cardona</name>
    <dbReference type="NCBI Taxonomy" id="393608"/>
    <lineage>
        <taxon>Eukaryota</taxon>
        <taxon>Viridiplantae</taxon>
        <taxon>Streptophyta</taxon>
        <taxon>Embryophyta</taxon>
        <taxon>Tracheophyta</taxon>
        <taxon>Spermatophyta</taxon>
        <taxon>Magnoliopsida</taxon>
        <taxon>eudicotyledons</taxon>
        <taxon>Gunneridae</taxon>
        <taxon>Pentapetalae</taxon>
        <taxon>Caryophyllales</taxon>
        <taxon>Cactineae</taxon>
        <taxon>Cactaceae</taxon>
        <taxon>Opuntioideae</taxon>
        <taxon>Opuntia</taxon>
    </lineage>
</organism>
<dbReference type="EMBL" id="GISG01016556">
    <property type="protein sequence ID" value="MBA4617456.1"/>
    <property type="molecule type" value="Transcribed_RNA"/>
</dbReference>
<dbReference type="AlphaFoldDB" id="A0A7C8YFW8"/>
<proteinExistence type="predicted"/>
<reference evidence="1" key="1">
    <citation type="journal article" date="2013" name="J. Plant Res.">
        <title>Effect of fungi and light on seed germination of three Opuntia species from semiarid lands of central Mexico.</title>
        <authorList>
            <person name="Delgado-Sanchez P."/>
            <person name="Jimenez-Bremont J.F."/>
            <person name="Guerrero-Gonzalez Mde L."/>
            <person name="Flores J."/>
        </authorList>
    </citation>
    <scope>NUCLEOTIDE SEQUENCE</scope>
    <source>
        <tissue evidence="1">Cladode</tissue>
    </source>
</reference>